<dbReference type="InParanoid" id="Q2FM51"/>
<keyword evidence="1" id="KW-0175">Coiled coil</keyword>
<dbReference type="Proteomes" id="UP000001941">
    <property type="component" value="Chromosome"/>
</dbReference>
<reference evidence="3" key="1">
    <citation type="journal article" date="2016" name="Stand. Genomic Sci.">
        <title>Complete genome sequence of Methanospirillum hungatei type strain JF1.</title>
        <authorList>
            <person name="Gunsalus R.P."/>
            <person name="Cook L.E."/>
            <person name="Crable B."/>
            <person name="Rohlin L."/>
            <person name="McDonald E."/>
            <person name="Mouttaki H."/>
            <person name="Sieber J.R."/>
            <person name="Poweleit N."/>
            <person name="Zhou H."/>
            <person name="Lapidus A.L."/>
            <person name="Daligault H.E."/>
            <person name="Land M."/>
            <person name="Gilna P."/>
            <person name="Ivanova N."/>
            <person name="Kyrpides N."/>
            <person name="Culley D.E."/>
            <person name="McInerney M.J."/>
        </authorList>
    </citation>
    <scope>NUCLEOTIDE SEQUENCE [LARGE SCALE GENOMIC DNA]</scope>
    <source>
        <strain evidence="3">ATCC 27890 / DSM 864 / NBRC 100397 / JF-1</strain>
    </source>
</reference>
<protein>
    <submittedName>
        <fullName evidence="2">Uncharacterized protein</fullName>
    </submittedName>
</protein>
<proteinExistence type="predicted"/>
<dbReference type="RefSeq" id="WP_011448761.1">
    <property type="nucleotide sequence ID" value="NC_007796.1"/>
</dbReference>
<sequence>MAIPEIDQIKRSEEEAAALIEAARHRRMLAIEEAKREGEGLVLMRLSDAEKRLREERERAESQVAREHARLMDEVHHEAGQIRAYAERQKNTAVSTLIRLITGE</sequence>
<organism evidence="2 3">
    <name type="scientific">Methanospirillum hungatei JF-1 (strain ATCC 27890 / DSM 864 / NBRC 100397 / JF-1)</name>
    <dbReference type="NCBI Taxonomy" id="323259"/>
    <lineage>
        <taxon>Archaea</taxon>
        <taxon>Methanobacteriati</taxon>
        <taxon>Methanobacteriota</taxon>
        <taxon>Stenosarchaea group</taxon>
        <taxon>Methanomicrobia</taxon>
        <taxon>Methanomicrobiales</taxon>
        <taxon>Methanospirillaceae</taxon>
        <taxon>Methanospirillum</taxon>
    </lineage>
</organism>
<keyword evidence="3" id="KW-1185">Reference proteome</keyword>
<accession>Q2FM51</accession>
<evidence type="ECO:0000256" key="1">
    <source>
        <dbReference type="SAM" id="Coils"/>
    </source>
</evidence>
<dbReference type="AlphaFoldDB" id="Q2FM51"/>
<evidence type="ECO:0000313" key="2">
    <source>
        <dbReference type="EMBL" id="ABD41497.1"/>
    </source>
</evidence>
<evidence type="ECO:0000313" key="3">
    <source>
        <dbReference type="Proteomes" id="UP000001941"/>
    </source>
</evidence>
<dbReference type="HOGENOM" id="CLU_2243855_0_0_2"/>
<feature type="coiled-coil region" evidence="1">
    <location>
        <begin position="43"/>
        <end position="70"/>
    </location>
</feature>
<dbReference type="GeneID" id="3924358"/>
<dbReference type="STRING" id="323259.Mhun_1776"/>
<dbReference type="EnsemblBacteria" id="ABD41497">
    <property type="protein sequence ID" value="ABD41497"/>
    <property type="gene ID" value="Mhun_1776"/>
</dbReference>
<dbReference type="KEGG" id="mhu:Mhun_1776"/>
<dbReference type="Gene3D" id="1.20.5.2950">
    <property type="match status" value="1"/>
</dbReference>
<gene>
    <name evidence="2" type="ordered locus">Mhun_1776</name>
</gene>
<name>Q2FM51_METHJ</name>
<dbReference type="EMBL" id="CP000254">
    <property type="protein sequence ID" value="ABD41497.1"/>
    <property type="molecule type" value="Genomic_DNA"/>
</dbReference>